<gene>
    <name evidence="3" type="ORF">GCM10010307_61340</name>
</gene>
<evidence type="ECO:0000313" key="4">
    <source>
        <dbReference type="Proteomes" id="UP001500151"/>
    </source>
</evidence>
<keyword evidence="3" id="KW-0540">Nuclease</keyword>
<feature type="transmembrane region" description="Helical" evidence="1">
    <location>
        <begin position="78"/>
        <end position="97"/>
    </location>
</feature>
<dbReference type="InterPro" id="IPR005135">
    <property type="entry name" value="Endo/exonuclease/phosphatase"/>
</dbReference>
<keyword evidence="3" id="KW-0378">Hydrolase</keyword>
<dbReference type="Gene3D" id="3.60.10.10">
    <property type="entry name" value="Endonuclease/exonuclease/phosphatase"/>
    <property type="match status" value="1"/>
</dbReference>
<evidence type="ECO:0000313" key="3">
    <source>
        <dbReference type="EMBL" id="GAA2651473.1"/>
    </source>
</evidence>
<organism evidence="3 4">
    <name type="scientific">Streptomyces vastus</name>
    <dbReference type="NCBI Taxonomy" id="285451"/>
    <lineage>
        <taxon>Bacteria</taxon>
        <taxon>Bacillati</taxon>
        <taxon>Actinomycetota</taxon>
        <taxon>Actinomycetes</taxon>
        <taxon>Kitasatosporales</taxon>
        <taxon>Streptomycetaceae</taxon>
        <taxon>Streptomyces</taxon>
    </lineage>
</organism>
<dbReference type="Pfam" id="PF03372">
    <property type="entry name" value="Exo_endo_phos"/>
    <property type="match status" value="1"/>
</dbReference>
<feature type="transmembrane region" description="Helical" evidence="1">
    <location>
        <begin position="54"/>
        <end position="71"/>
    </location>
</feature>
<keyword evidence="1" id="KW-1133">Transmembrane helix</keyword>
<name>A0ABN3RFM3_9ACTN</name>
<evidence type="ECO:0000259" key="2">
    <source>
        <dbReference type="Pfam" id="PF03372"/>
    </source>
</evidence>
<dbReference type="RefSeq" id="WP_344394265.1">
    <property type="nucleotide sequence ID" value="NZ_BAAASJ010000098.1"/>
</dbReference>
<keyword evidence="1" id="KW-0812">Transmembrane</keyword>
<dbReference type="SUPFAM" id="SSF56219">
    <property type="entry name" value="DNase I-like"/>
    <property type="match status" value="1"/>
</dbReference>
<reference evidence="3 4" key="1">
    <citation type="journal article" date="2019" name="Int. J. Syst. Evol. Microbiol.">
        <title>The Global Catalogue of Microorganisms (GCM) 10K type strain sequencing project: providing services to taxonomists for standard genome sequencing and annotation.</title>
        <authorList>
            <consortium name="The Broad Institute Genomics Platform"/>
            <consortium name="The Broad Institute Genome Sequencing Center for Infectious Disease"/>
            <person name="Wu L."/>
            <person name="Ma J."/>
        </authorList>
    </citation>
    <scope>NUCLEOTIDE SEQUENCE [LARGE SCALE GENOMIC DNA]</scope>
    <source>
        <strain evidence="3 4">JCM 4524</strain>
    </source>
</reference>
<accession>A0ABN3RFM3</accession>
<protein>
    <submittedName>
        <fullName evidence="3">Endonuclease/exonuclease/phosphatase family protein</fullName>
    </submittedName>
</protein>
<feature type="transmembrane region" description="Helical" evidence="1">
    <location>
        <begin position="21"/>
        <end position="39"/>
    </location>
</feature>
<feature type="domain" description="Endonuclease/exonuclease/phosphatase" evidence="2">
    <location>
        <begin position="110"/>
        <end position="311"/>
    </location>
</feature>
<comment type="caution">
    <text evidence="3">The sequence shown here is derived from an EMBL/GenBank/DDBJ whole genome shotgun (WGS) entry which is preliminary data.</text>
</comment>
<keyword evidence="1" id="KW-0472">Membrane</keyword>
<keyword evidence="3" id="KW-0255">Endonuclease</keyword>
<dbReference type="EMBL" id="BAAASJ010000098">
    <property type="protein sequence ID" value="GAA2651473.1"/>
    <property type="molecule type" value="Genomic_DNA"/>
</dbReference>
<proteinExistence type="predicted"/>
<dbReference type="GO" id="GO:0004519">
    <property type="term" value="F:endonuclease activity"/>
    <property type="evidence" value="ECO:0007669"/>
    <property type="project" value="UniProtKB-KW"/>
</dbReference>
<keyword evidence="4" id="KW-1185">Reference proteome</keyword>
<evidence type="ECO:0000256" key="1">
    <source>
        <dbReference type="SAM" id="Phobius"/>
    </source>
</evidence>
<dbReference type="InterPro" id="IPR036691">
    <property type="entry name" value="Endo/exonu/phosph_ase_sf"/>
</dbReference>
<sequence>MVSQVVRAVRGELRSVRRWEYGLVVCAVGVAGLLVLHSAVPNRVGRLGSVLETFLPWLGVAVPLLGCLALLKRSVVGLLACLAPTLAWLWMFGALWFGSSPDSHDLTVVQHNVADDNSDPSGTARALLGARGDLVAVQELTPAARGAYEDVLGGSLPHRAVHGTVALWSAYPLSDVRAVDIRPAGFPDGWQRGLRATVAAPEGEVAVYVAHLPSIRLGATGLASAARDESAALLGARIADDPAERLLVVGDLNGTVQDRGLDPLTSQLSAPDSGFAFSWPASLPVARIDHVLGKGVEVTEVSALGSTGSDHLPVVGRVRLDS</sequence>
<dbReference type="Proteomes" id="UP001500151">
    <property type="component" value="Unassembled WGS sequence"/>
</dbReference>